<feature type="region of interest" description="Disordered" evidence="6">
    <location>
        <begin position="289"/>
        <end position="382"/>
    </location>
</feature>
<organism evidence="9 10">
    <name type="scientific">Lophiostoma macrostomum CBS 122681</name>
    <dbReference type="NCBI Taxonomy" id="1314788"/>
    <lineage>
        <taxon>Eukaryota</taxon>
        <taxon>Fungi</taxon>
        <taxon>Dikarya</taxon>
        <taxon>Ascomycota</taxon>
        <taxon>Pezizomycotina</taxon>
        <taxon>Dothideomycetes</taxon>
        <taxon>Pleosporomycetidae</taxon>
        <taxon>Pleosporales</taxon>
        <taxon>Lophiostomataceae</taxon>
        <taxon>Lophiostoma</taxon>
    </lineage>
</organism>
<feature type="transmembrane region" description="Helical" evidence="7">
    <location>
        <begin position="251"/>
        <end position="274"/>
    </location>
</feature>
<gene>
    <name evidence="9" type="ORF">K491DRAFT_276662</name>
</gene>
<evidence type="ECO:0000256" key="1">
    <source>
        <dbReference type="ARBA" id="ARBA00004141"/>
    </source>
</evidence>
<reference evidence="9" key="1">
    <citation type="journal article" date="2020" name="Stud. Mycol.">
        <title>101 Dothideomycetes genomes: a test case for predicting lifestyles and emergence of pathogens.</title>
        <authorList>
            <person name="Haridas S."/>
            <person name="Albert R."/>
            <person name="Binder M."/>
            <person name="Bloem J."/>
            <person name="Labutti K."/>
            <person name="Salamov A."/>
            <person name="Andreopoulos B."/>
            <person name="Baker S."/>
            <person name="Barry K."/>
            <person name="Bills G."/>
            <person name="Bluhm B."/>
            <person name="Cannon C."/>
            <person name="Castanera R."/>
            <person name="Culley D."/>
            <person name="Daum C."/>
            <person name="Ezra D."/>
            <person name="Gonzalez J."/>
            <person name="Henrissat B."/>
            <person name="Kuo A."/>
            <person name="Liang C."/>
            <person name="Lipzen A."/>
            <person name="Lutzoni F."/>
            <person name="Magnuson J."/>
            <person name="Mondo S."/>
            <person name="Nolan M."/>
            <person name="Ohm R."/>
            <person name="Pangilinan J."/>
            <person name="Park H.-J."/>
            <person name="Ramirez L."/>
            <person name="Alfaro M."/>
            <person name="Sun H."/>
            <person name="Tritt A."/>
            <person name="Yoshinaga Y."/>
            <person name="Zwiers L.-H."/>
            <person name="Turgeon B."/>
            <person name="Goodwin S."/>
            <person name="Spatafora J."/>
            <person name="Crous P."/>
            <person name="Grigoriev I."/>
        </authorList>
    </citation>
    <scope>NUCLEOTIDE SEQUENCE</scope>
    <source>
        <strain evidence="9">CBS 122681</strain>
    </source>
</reference>
<feature type="domain" description="Rhodopsin" evidence="8">
    <location>
        <begin position="41"/>
        <end position="279"/>
    </location>
</feature>
<feature type="compositionally biased region" description="Basic and acidic residues" evidence="6">
    <location>
        <begin position="332"/>
        <end position="347"/>
    </location>
</feature>
<evidence type="ECO:0000256" key="4">
    <source>
        <dbReference type="ARBA" id="ARBA00023136"/>
    </source>
</evidence>
<feature type="transmembrane region" description="Helical" evidence="7">
    <location>
        <begin position="94"/>
        <end position="124"/>
    </location>
</feature>
<evidence type="ECO:0000313" key="9">
    <source>
        <dbReference type="EMBL" id="KAF2658330.1"/>
    </source>
</evidence>
<evidence type="ECO:0000259" key="8">
    <source>
        <dbReference type="Pfam" id="PF20684"/>
    </source>
</evidence>
<dbReference type="EMBL" id="MU004316">
    <property type="protein sequence ID" value="KAF2658330.1"/>
    <property type="molecule type" value="Genomic_DNA"/>
</dbReference>
<dbReference type="GO" id="GO:0016020">
    <property type="term" value="C:membrane"/>
    <property type="evidence" value="ECO:0007669"/>
    <property type="project" value="UniProtKB-SubCell"/>
</dbReference>
<feature type="compositionally biased region" description="Basic and acidic residues" evidence="6">
    <location>
        <begin position="296"/>
        <end position="313"/>
    </location>
</feature>
<keyword evidence="4 7" id="KW-0472">Membrane</keyword>
<dbReference type="AlphaFoldDB" id="A0A6A6TEP2"/>
<sequence>MLHPSEADLAYMRAHADDNRAPLFVAVNGVCVGLVYFALIMRFISRMKIKTKIGLDDWLIALAALLVTSHVICLIVACHYGMGRHAIFVTNVRTFSIIMLVAQTFYNLCIATVKLSILCLYARIFQRTLGWFTPTLYVTALFVFLYTVPQCFVYIFQCVPISSLWTEYGPGYRVVCINFKTAIIAFGIINIITDWFILALPIPVVLGLRLDTRKKWSICSLFLIGFAVCVMSIVRLFYAKRVETVDPSWDYISISVVSTIECTTGILAACMPTWRPLFKSLRGKITSYVRSSSGHSRSDPERSDNTDSSDNTKRHSHHWAHSLSKSKRSRASQKENGDARNDQHGERPGMLGGIRESLSRVTSTSTSKTTKRSETSMSSSSVQNMLHANRDFPEDQSLEMTDQDPSDKGSPELSLRSAITPRLPPANIPLPAGTGMQGSWTSLSTIHLSHDRGKVNDKEKHRPLISRMHRRKPSEPDPWDASMEATAEPGVKWEAKAQSDRWDALMKQQTIRNERDASPIARGLKQKQKQKMRSNRGLDFGDIVYGGRIVRPEFEEEETVSRRQSVDQGRGGLGEGIVVTKTVERT</sequence>
<comment type="subcellular location">
    <subcellularLocation>
        <location evidence="1">Membrane</location>
        <topology evidence="1">Multi-pass membrane protein</topology>
    </subcellularLocation>
</comment>
<feature type="compositionally biased region" description="Basic residues" evidence="6">
    <location>
        <begin position="314"/>
        <end position="331"/>
    </location>
</feature>
<evidence type="ECO:0000256" key="5">
    <source>
        <dbReference type="ARBA" id="ARBA00038359"/>
    </source>
</evidence>
<dbReference type="OrthoDB" id="444631at2759"/>
<protein>
    <recommendedName>
        <fullName evidence="8">Rhodopsin domain-containing protein</fullName>
    </recommendedName>
</protein>
<name>A0A6A6TEP2_9PLEO</name>
<keyword evidence="2 7" id="KW-0812">Transmembrane</keyword>
<accession>A0A6A6TEP2</accession>
<dbReference type="PANTHER" id="PTHR33048:SF158">
    <property type="entry name" value="MEMBRANE PROTEIN PTH11-LIKE, PUTATIVE-RELATED"/>
    <property type="match status" value="1"/>
</dbReference>
<feature type="transmembrane region" description="Helical" evidence="7">
    <location>
        <begin position="136"/>
        <end position="162"/>
    </location>
</feature>
<evidence type="ECO:0000256" key="6">
    <source>
        <dbReference type="SAM" id="MobiDB-lite"/>
    </source>
</evidence>
<evidence type="ECO:0000256" key="7">
    <source>
        <dbReference type="SAM" id="Phobius"/>
    </source>
</evidence>
<dbReference type="PANTHER" id="PTHR33048">
    <property type="entry name" value="PTH11-LIKE INTEGRAL MEMBRANE PROTEIN (AFU_ORTHOLOGUE AFUA_5G11245)"/>
    <property type="match status" value="1"/>
</dbReference>
<evidence type="ECO:0000256" key="3">
    <source>
        <dbReference type="ARBA" id="ARBA00022989"/>
    </source>
</evidence>
<dbReference type="Proteomes" id="UP000799324">
    <property type="component" value="Unassembled WGS sequence"/>
</dbReference>
<dbReference type="Pfam" id="PF20684">
    <property type="entry name" value="Fung_rhodopsin"/>
    <property type="match status" value="1"/>
</dbReference>
<feature type="transmembrane region" description="Helical" evidence="7">
    <location>
        <begin position="182"/>
        <end position="206"/>
    </location>
</feature>
<feature type="region of interest" description="Disordered" evidence="6">
    <location>
        <begin position="555"/>
        <end position="586"/>
    </location>
</feature>
<feature type="transmembrane region" description="Helical" evidence="7">
    <location>
        <begin position="59"/>
        <end position="82"/>
    </location>
</feature>
<comment type="similarity">
    <text evidence="5">Belongs to the SAT4 family.</text>
</comment>
<feature type="transmembrane region" description="Helical" evidence="7">
    <location>
        <begin position="20"/>
        <end position="39"/>
    </location>
</feature>
<feature type="compositionally biased region" description="Low complexity" evidence="6">
    <location>
        <begin position="359"/>
        <end position="368"/>
    </location>
</feature>
<feature type="transmembrane region" description="Helical" evidence="7">
    <location>
        <begin position="218"/>
        <end position="239"/>
    </location>
</feature>
<evidence type="ECO:0000256" key="2">
    <source>
        <dbReference type="ARBA" id="ARBA00022692"/>
    </source>
</evidence>
<keyword evidence="10" id="KW-1185">Reference proteome</keyword>
<proteinExistence type="inferred from homology"/>
<keyword evidence="3 7" id="KW-1133">Transmembrane helix</keyword>
<dbReference type="InterPro" id="IPR052337">
    <property type="entry name" value="SAT4-like"/>
</dbReference>
<dbReference type="InterPro" id="IPR049326">
    <property type="entry name" value="Rhodopsin_dom_fungi"/>
</dbReference>
<evidence type="ECO:0000313" key="10">
    <source>
        <dbReference type="Proteomes" id="UP000799324"/>
    </source>
</evidence>